<evidence type="ECO:0000256" key="1">
    <source>
        <dbReference type="SAM" id="MobiDB-lite"/>
    </source>
</evidence>
<evidence type="ECO:0000313" key="2">
    <source>
        <dbReference type="EMBL" id="KIH52004.1"/>
    </source>
</evidence>
<protein>
    <submittedName>
        <fullName evidence="2">Uncharacterized protein</fullName>
    </submittedName>
</protein>
<organism evidence="2 3">
    <name type="scientific">Ancylostoma duodenale</name>
    <dbReference type="NCBI Taxonomy" id="51022"/>
    <lineage>
        <taxon>Eukaryota</taxon>
        <taxon>Metazoa</taxon>
        <taxon>Ecdysozoa</taxon>
        <taxon>Nematoda</taxon>
        <taxon>Chromadorea</taxon>
        <taxon>Rhabditida</taxon>
        <taxon>Rhabditina</taxon>
        <taxon>Rhabditomorpha</taxon>
        <taxon>Strongyloidea</taxon>
        <taxon>Ancylostomatidae</taxon>
        <taxon>Ancylostomatinae</taxon>
        <taxon>Ancylostoma</taxon>
    </lineage>
</organism>
<proteinExistence type="predicted"/>
<name>A0A0C2FZA4_9BILA</name>
<evidence type="ECO:0000313" key="3">
    <source>
        <dbReference type="Proteomes" id="UP000054047"/>
    </source>
</evidence>
<gene>
    <name evidence="2" type="ORF">ANCDUO_17901</name>
</gene>
<dbReference type="EMBL" id="KN744815">
    <property type="protein sequence ID" value="KIH52004.1"/>
    <property type="molecule type" value="Genomic_DNA"/>
</dbReference>
<reference evidence="2 3" key="1">
    <citation type="submission" date="2013-12" db="EMBL/GenBank/DDBJ databases">
        <title>Draft genome of the parsitic nematode Ancylostoma duodenale.</title>
        <authorList>
            <person name="Mitreva M."/>
        </authorList>
    </citation>
    <scope>NUCLEOTIDE SEQUENCE [LARGE SCALE GENOMIC DNA]</scope>
    <source>
        <strain evidence="2 3">Zhejiang</strain>
    </source>
</reference>
<feature type="region of interest" description="Disordered" evidence="1">
    <location>
        <begin position="50"/>
        <end position="78"/>
    </location>
</feature>
<dbReference type="AlphaFoldDB" id="A0A0C2FZA4"/>
<keyword evidence="3" id="KW-1185">Reference proteome</keyword>
<feature type="compositionally biased region" description="Basic and acidic residues" evidence="1">
    <location>
        <begin position="68"/>
        <end position="78"/>
    </location>
</feature>
<accession>A0A0C2FZA4</accession>
<sequence length="78" mass="8858">MTSTMSIFGVDRAKDWDDFFSKYGVEEPPKEEDAGNVSDDEDIVDDECDLEDDDQLFVPQPPTPDLLKSTRREQRGSS</sequence>
<dbReference type="Proteomes" id="UP000054047">
    <property type="component" value="Unassembled WGS sequence"/>
</dbReference>